<dbReference type="Proteomes" id="UP001497382">
    <property type="component" value="Unassembled WGS sequence"/>
</dbReference>
<keyword evidence="4" id="KW-0862">Zinc</keyword>
<proteinExistence type="predicted"/>
<dbReference type="Pfam" id="PF13913">
    <property type="entry name" value="zf-C2HC_2"/>
    <property type="match status" value="2"/>
</dbReference>
<dbReference type="PANTHER" id="PTHR13555">
    <property type="entry name" value="C2H2 ZINC FINGER CGI-62-RELATED"/>
    <property type="match status" value="1"/>
</dbReference>
<dbReference type="EMBL" id="CAXIEN010000310">
    <property type="protein sequence ID" value="CAL1292665.1"/>
    <property type="molecule type" value="Genomic_DNA"/>
</dbReference>
<sequence length="363" mass="41008">MSDLRNPRSFVPCYVCGRLCPQHSLKFHQPKCLLRWKADNEKKPLHQRDPTPVDPAFWGQDDGEDPEVNESERISEVRPATRTLLNPTPNIVHPVISSVTKVQGPQNITIREQPSFRQRIYNTSQASPPIDIRRSRTSSPCCLSVHTLLGSHTNRRPSARKARPTMDDDRPAAPLRAGRLPIRVYKPVPRPPQQVIKGTETSRVVADKGGPPLDGGGFTRCALCGEQVDMRKLKAHESNCLRMRGLRSSKAASRRPPTIVCYICGRQFGTKSIGLHEPHCMKKWHLENDKLPKNLRRAEPKKPEVILRGDGSFDTAAMSEAAWQMHLQQLIPCENCGRTFLPDRLEVHLKGCHGDNRRAKVRR</sequence>
<accession>A0AAV2BAK1</accession>
<evidence type="ECO:0000313" key="8">
    <source>
        <dbReference type="EMBL" id="CAL1292665.1"/>
    </source>
</evidence>
<dbReference type="Gene3D" id="3.30.160.60">
    <property type="entry name" value="Classic Zinc Finger"/>
    <property type="match status" value="2"/>
</dbReference>
<evidence type="ECO:0000313" key="9">
    <source>
        <dbReference type="Proteomes" id="UP001497382"/>
    </source>
</evidence>
<feature type="compositionally biased region" description="Basic residues" evidence="6">
    <location>
        <begin position="153"/>
        <end position="163"/>
    </location>
</feature>
<comment type="caution">
    <text evidence="8">The sequence shown here is derived from an EMBL/GenBank/DDBJ whole genome shotgun (WGS) entry which is preliminary data.</text>
</comment>
<protein>
    <recommendedName>
        <fullName evidence="7">C2HC/C3H-type domain-containing protein</fullName>
    </recommendedName>
</protein>
<keyword evidence="2" id="KW-0677">Repeat</keyword>
<evidence type="ECO:0000259" key="7">
    <source>
        <dbReference type="PROSITE" id="PS52027"/>
    </source>
</evidence>
<dbReference type="GO" id="GO:0008270">
    <property type="term" value="F:zinc ion binding"/>
    <property type="evidence" value="ECO:0007669"/>
    <property type="project" value="UniProtKB-KW"/>
</dbReference>
<dbReference type="InterPro" id="IPR026319">
    <property type="entry name" value="ZC2HC1A/B-like"/>
</dbReference>
<feature type="domain" description="C2HC/C3H-type" evidence="7">
    <location>
        <begin position="329"/>
        <end position="358"/>
    </location>
</feature>
<feature type="region of interest" description="Disordered" evidence="6">
    <location>
        <begin position="152"/>
        <end position="173"/>
    </location>
</feature>
<dbReference type="PANTHER" id="PTHR13555:SF66">
    <property type="entry name" value="ZINC FINGER PROTEIN 474"/>
    <property type="match status" value="1"/>
</dbReference>
<reference evidence="8 9" key="1">
    <citation type="submission" date="2024-04" db="EMBL/GenBank/DDBJ databases">
        <authorList>
            <person name="Rising A."/>
            <person name="Reimegard J."/>
            <person name="Sonavane S."/>
            <person name="Akerstrom W."/>
            <person name="Nylinder S."/>
            <person name="Hedman E."/>
            <person name="Kallberg Y."/>
        </authorList>
    </citation>
    <scope>NUCLEOTIDE SEQUENCE [LARGE SCALE GENOMIC DNA]</scope>
</reference>
<evidence type="ECO:0000256" key="4">
    <source>
        <dbReference type="ARBA" id="ARBA00022833"/>
    </source>
</evidence>
<keyword evidence="1" id="KW-0479">Metal-binding</keyword>
<organism evidence="8 9">
    <name type="scientific">Larinioides sclopetarius</name>
    <dbReference type="NCBI Taxonomy" id="280406"/>
    <lineage>
        <taxon>Eukaryota</taxon>
        <taxon>Metazoa</taxon>
        <taxon>Ecdysozoa</taxon>
        <taxon>Arthropoda</taxon>
        <taxon>Chelicerata</taxon>
        <taxon>Arachnida</taxon>
        <taxon>Araneae</taxon>
        <taxon>Araneomorphae</taxon>
        <taxon>Entelegynae</taxon>
        <taxon>Araneoidea</taxon>
        <taxon>Araneidae</taxon>
        <taxon>Larinioides</taxon>
    </lineage>
</organism>
<gene>
    <name evidence="8" type="ORF">LARSCL_LOCUS17779</name>
</gene>
<evidence type="ECO:0000256" key="6">
    <source>
        <dbReference type="SAM" id="MobiDB-lite"/>
    </source>
</evidence>
<name>A0AAV2BAK1_9ARAC</name>
<evidence type="ECO:0000256" key="3">
    <source>
        <dbReference type="ARBA" id="ARBA00022771"/>
    </source>
</evidence>
<dbReference type="InterPro" id="IPR049899">
    <property type="entry name" value="Znf_C2HC_C3H"/>
</dbReference>
<evidence type="ECO:0000256" key="1">
    <source>
        <dbReference type="ARBA" id="ARBA00022723"/>
    </source>
</evidence>
<keyword evidence="9" id="KW-1185">Reference proteome</keyword>
<evidence type="ECO:0000256" key="5">
    <source>
        <dbReference type="PROSITE-ProRule" id="PRU01371"/>
    </source>
</evidence>
<keyword evidence="3 5" id="KW-0863">Zinc-finger</keyword>
<dbReference type="AlphaFoldDB" id="A0AAV2BAK1"/>
<feature type="region of interest" description="Disordered" evidence="6">
    <location>
        <begin position="43"/>
        <end position="76"/>
    </location>
</feature>
<dbReference type="PROSITE" id="PS52027">
    <property type="entry name" value="ZF_C2HC_C3H"/>
    <property type="match status" value="2"/>
</dbReference>
<evidence type="ECO:0000256" key="2">
    <source>
        <dbReference type="ARBA" id="ARBA00022737"/>
    </source>
</evidence>
<feature type="domain" description="C2HC/C3H-type" evidence="7">
    <location>
        <begin position="257"/>
        <end position="286"/>
    </location>
</feature>